<protein>
    <submittedName>
        <fullName evidence="2">Uncharacterized protein</fullName>
    </submittedName>
</protein>
<organism evidence="2">
    <name type="scientific">uncultured organism</name>
    <dbReference type="NCBI Taxonomy" id="155900"/>
    <lineage>
        <taxon>unclassified sequences</taxon>
        <taxon>environmental samples</taxon>
    </lineage>
</organism>
<sequence length="246" mass="29571">MDAQSFLEDNQNNESDMDLEETLALKRTNHEKLIRNMDKAIRNEMLKYEEAEFYIRLQSECFNLYPIVVKALALQIIDNKRRSIFCSIVKGHKLKRLADFHKQTPEEIAIEFRSIVCELRCKINNGAFTAKESVNLRLKMERDILEHKIRDYDELCQRLQLKNKILHDQLDMLRDNQKRHSKDEQEITHEKEQEIIRKTRKALLEELQRKMEIQIEEQTKNLHHESFVMRCMQWLKNALRLPTVSH</sequence>
<reference evidence="2" key="1">
    <citation type="journal article" date="2010" name="Genome Res.">
        <title>Functional metagenomics to mine the human gut microbiome for dietary fiber catabolic enzymes.</title>
        <authorList>
            <person name="Tasse L."/>
            <person name="Bercovici J."/>
            <person name="Pizzut-Serin S."/>
            <person name="Robe P."/>
            <person name="Tap J."/>
            <person name="Klopp C."/>
            <person name="Cantarel B.L."/>
            <person name="Coutinho P.M."/>
            <person name="Henrissat B."/>
            <person name="Leclerc M."/>
            <person name="Dore J."/>
            <person name="Monsan P."/>
            <person name="Remaud-Simeon M."/>
            <person name="Potocki-Veronese G."/>
        </authorList>
    </citation>
    <scope>NUCLEOTIDE SEQUENCE</scope>
</reference>
<name>D9ZF80_9ZZZZ</name>
<feature type="coiled-coil region" evidence="1">
    <location>
        <begin position="142"/>
        <end position="176"/>
    </location>
</feature>
<dbReference type="AlphaFoldDB" id="D9ZF80"/>
<accession>D9ZF80</accession>
<evidence type="ECO:0000256" key="1">
    <source>
        <dbReference type="SAM" id="Coils"/>
    </source>
</evidence>
<dbReference type="EMBL" id="GU942952">
    <property type="protein sequence ID" value="ADD61984.1"/>
    <property type="molecule type" value="Genomic_DNA"/>
</dbReference>
<keyword evidence="1" id="KW-0175">Coiled coil</keyword>
<proteinExistence type="predicted"/>
<evidence type="ECO:0000313" key="2">
    <source>
        <dbReference type="EMBL" id="ADD61984.1"/>
    </source>
</evidence>